<accession>A0ABM8A407</accession>
<feature type="compositionally biased region" description="Low complexity" evidence="1">
    <location>
        <begin position="235"/>
        <end position="250"/>
    </location>
</feature>
<dbReference type="RefSeq" id="WP_315975468.1">
    <property type="nucleotide sequence ID" value="NZ_AP026073.1"/>
</dbReference>
<proteinExistence type="predicted"/>
<evidence type="ECO:0000313" key="2">
    <source>
        <dbReference type="EMBL" id="BDM73367.1"/>
    </source>
</evidence>
<evidence type="ECO:0000313" key="3">
    <source>
        <dbReference type="Proteomes" id="UP001059597"/>
    </source>
</evidence>
<dbReference type="EMBL" id="AP026073">
    <property type="protein sequence ID" value="BDM73367.1"/>
    <property type="molecule type" value="Genomic_DNA"/>
</dbReference>
<gene>
    <name evidence="2" type="ORF">HEK616_68540</name>
</gene>
<feature type="region of interest" description="Disordered" evidence="1">
    <location>
        <begin position="234"/>
        <end position="258"/>
    </location>
</feature>
<organism evidence="2 3">
    <name type="scientific">Streptomyces nigrescens</name>
    <dbReference type="NCBI Taxonomy" id="1920"/>
    <lineage>
        <taxon>Bacteria</taxon>
        <taxon>Bacillati</taxon>
        <taxon>Actinomycetota</taxon>
        <taxon>Actinomycetes</taxon>
        <taxon>Kitasatosporales</taxon>
        <taxon>Streptomycetaceae</taxon>
        <taxon>Streptomyces</taxon>
    </lineage>
</organism>
<name>A0ABM8A407_STRNI</name>
<dbReference type="Proteomes" id="UP001059597">
    <property type="component" value="Chromosome"/>
</dbReference>
<keyword evidence="3" id="KW-1185">Reference proteome</keyword>
<reference evidence="2" key="1">
    <citation type="submission" date="2022-06" db="EMBL/GenBank/DDBJ databases">
        <title>Complete genome sequence of Streptomyces nigrescens HEK616.</title>
        <authorList>
            <person name="Asamizu S."/>
            <person name="Onaka H."/>
        </authorList>
    </citation>
    <scope>NUCLEOTIDE SEQUENCE</scope>
    <source>
        <strain evidence="2">HEK616</strain>
    </source>
</reference>
<feature type="region of interest" description="Disordered" evidence="1">
    <location>
        <begin position="44"/>
        <end position="76"/>
    </location>
</feature>
<protein>
    <submittedName>
        <fullName evidence="2">Uncharacterized protein</fullName>
    </submittedName>
</protein>
<evidence type="ECO:0000256" key="1">
    <source>
        <dbReference type="SAM" id="MobiDB-lite"/>
    </source>
</evidence>
<sequence length="258" mass="25994">MQRAQKLRMTGLAGVAALAVAVPLGAAMAGPAEPLLPHRRAAGARLGQGTRTAENRPLLGRDMAGESGSKTGKSGIWMAGKKGAAMREIGAAADKVAAAARSHRPARSPAGFRAGAPDGPLDDLGLPLLSGRIIHCGPELASGRGIEAQTCVLTESGRTWARTYYRNVTGGALRAVLTLLRPDGRSVQVNCEVPAADVPGVCETPAGRTVRAGRTGYTAVAEFSDTAGERLLLRSGSNSAADDGSPAAGGPAAGGDSG</sequence>